<dbReference type="InterPro" id="IPR002711">
    <property type="entry name" value="HNH"/>
</dbReference>
<dbReference type="AlphaFoldDB" id="A0A117I5Q9"/>
<protein>
    <recommendedName>
        <fullName evidence="2">HNH nuclease domain-containing protein</fullName>
    </recommendedName>
</protein>
<evidence type="ECO:0000313" key="4">
    <source>
        <dbReference type="Proteomes" id="UP000069620"/>
    </source>
</evidence>
<dbReference type="EMBL" id="BCSX01000024">
    <property type="protein sequence ID" value="GAS88893.1"/>
    <property type="molecule type" value="Genomic_DNA"/>
</dbReference>
<evidence type="ECO:0000256" key="1">
    <source>
        <dbReference type="SAM" id="MobiDB-lite"/>
    </source>
</evidence>
<accession>A0A117I5Q9</accession>
<name>A0A117I5Q9_9MYCO</name>
<dbReference type="Pfam" id="PF01844">
    <property type="entry name" value="HNH"/>
    <property type="match status" value="1"/>
</dbReference>
<dbReference type="CDD" id="cd00085">
    <property type="entry name" value="HNHc"/>
    <property type="match status" value="1"/>
</dbReference>
<dbReference type="GO" id="GO:0008270">
    <property type="term" value="F:zinc ion binding"/>
    <property type="evidence" value="ECO:0007669"/>
    <property type="project" value="InterPro"/>
</dbReference>
<reference evidence="4" key="1">
    <citation type="journal article" date="2016" name="Genome Announc.">
        <title>Draft Genome Sequences of Five Rapidly Growing Mycobacterium Species, M. thermoresistibile, M. fortuitum subsp. acetamidolyticum, M. canariasense, M. brisbanense, and M. novocastrense.</title>
        <authorList>
            <person name="Katahira K."/>
            <person name="Ogura Y."/>
            <person name="Gotoh Y."/>
            <person name="Hayashi T."/>
        </authorList>
    </citation>
    <scope>NUCLEOTIDE SEQUENCE [LARGE SCALE GENOMIC DNA]</scope>
    <source>
        <strain evidence="4">JCM15654</strain>
    </source>
</reference>
<reference evidence="4" key="2">
    <citation type="submission" date="2016-02" db="EMBL/GenBank/DDBJ databases">
        <title>Draft genome sequence of five rapidly growing Mycobacterium species.</title>
        <authorList>
            <person name="Katahira K."/>
            <person name="Gotou Y."/>
            <person name="Iida K."/>
            <person name="Ogura Y."/>
            <person name="Hayashi T."/>
        </authorList>
    </citation>
    <scope>NUCLEOTIDE SEQUENCE [LARGE SCALE GENOMIC DNA]</scope>
    <source>
        <strain evidence="4">JCM15654</strain>
    </source>
</reference>
<evidence type="ECO:0000313" key="3">
    <source>
        <dbReference type="EMBL" id="GAS88893.1"/>
    </source>
</evidence>
<organism evidence="3 4">
    <name type="scientific">Mycolicibacterium brisbanense</name>
    <dbReference type="NCBI Taxonomy" id="146020"/>
    <lineage>
        <taxon>Bacteria</taxon>
        <taxon>Bacillati</taxon>
        <taxon>Actinomycetota</taxon>
        <taxon>Actinomycetes</taxon>
        <taxon>Mycobacteriales</taxon>
        <taxon>Mycobacteriaceae</taxon>
        <taxon>Mycolicibacterium</taxon>
    </lineage>
</organism>
<gene>
    <name evidence="3" type="ORF">RMCB_2989</name>
</gene>
<evidence type="ECO:0000259" key="2">
    <source>
        <dbReference type="SMART" id="SM00507"/>
    </source>
</evidence>
<dbReference type="STRING" id="146020.RMCB_2989"/>
<proteinExistence type="predicted"/>
<comment type="caution">
    <text evidence="3">The sequence shown here is derived from an EMBL/GenBank/DDBJ whole genome shotgun (WGS) entry which is preliminary data.</text>
</comment>
<dbReference type="GO" id="GO:0003676">
    <property type="term" value="F:nucleic acid binding"/>
    <property type="evidence" value="ECO:0007669"/>
    <property type="project" value="InterPro"/>
</dbReference>
<sequence length="137" mass="15400">MAAILKPCLECGELNEQSRCPDHRVKCTARRPRGHVRDTTRWRRLSASLRKTSPFCELCGTTEDLSVDHIISLAENPSLAYEPLNLRVLCNPCNGQRQDHCTDAERSAVHAAIAARKQRQANTETTRPQHIPSTSTR</sequence>
<dbReference type="SMART" id="SM00507">
    <property type="entry name" value="HNHc"/>
    <property type="match status" value="1"/>
</dbReference>
<feature type="region of interest" description="Disordered" evidence="1">
    <location>
        <begin position="114"/>
        <end position="137"/>
    </location>
</feature>
<dbReference type="GO" id="GO:0004519">
    <property type="term" value="F:endonuclease activity"/>
    <property type="evidence" value="ECO:0007669"/>
    <property type="project" value="InterPro"/>
</dbReference>
<feature type="compositionally biased region" description="Polar residues" evidence="1">
    <location>
        <begin position="120"/>
        <end position="137"/>
    </location>
</feature>
<feature type="domain" description="HNH nuclease" evidence="2">
    <location>
        <begin position="44"/>
        <end position="95"/>
    </location>
</feature>
<dbReference type="Gene3D" id="1.10.30.50">
    <property type="match status" value="1"/>
</dbReference>
<dbReference type="RefSeq" id="WP_072278476.1">
    <property type="nucleotide sequence ID" value="NZ_BCSX01000024.1"/>
</dbReference>
<keyword evidence="4" id="KW-1185">Reference proteome</keyword>
<dbReference type="Proteomes" id="UP000069620">
    <property type="component" value="Unassembled WGS sequence"/>
</dbReference>
<dbReference type="InterPro" id="IPR003615">
    <property type="entry name" value="HNH_nuc"/>
</dbReference>